<gene>
    <name evidence="1" type="ORF">ERS007657_02282</name>
    <name evidence="2" type="ORF">ERS007739_02988</name>
</gene>
<dbReference type="Proteomes" id="UP000039021">
    <property type="component" value="Unassembled WGS sequence"/>
</dbReference>
<dbReference type="EMBL" id="CSBK01001463">
    <property type="protein sequence ID" value="COY70087.1"/>
    <property type="molecule type" value="Genomic_DNA"/>
</dbReference>
<accession>A0A654U1W0</accession>
<evidence type="ECO:0000313" key="4">
    <source>
        <dbReference type="Proteomes" id="UP000046680"/>
    </source>
</evidence>
<dbReference type="EMBL" id="CGCX01000853">
    <property type="protein sequence ID" value="CFR84552.1"/>
    <property type="molecule type" value="Genomic_DNA"/>
</dbReference>
<reference evidence="2" key="1">
    <citation type="submission" date="2015-03" db="EMBL/GenBank/DDBJ databases">
        <authorList>
            <consortium name="Pathogen Informatics"/>
            <person name="Murphy D."/>
        </authorList>
    </citation>
    <scope>NUCLEOTIDE SEQUENCE</scope>
    <source>
        <strain evidence="2">N09902308</strain>
    </source>
</reference>
<reference evidence="3 4" key="2">
    <citation type="submission" date="2015-03" db="EMBL/GenBank/DDBJ databases">
        <authorList>
            <consortium name="Pathogen Informatics"/>
        </authorList>
    </citation>
    <scope>NUCLEOTIDE SEQUENCE [LARGE SCALE GENOMIC DNA]</scope>
    <source>
        <strain evidence="1 4">C09601061</strain>
        <strain evidence="3">N09902308</strain>
    </source>
</reference>
<sequence length="96" mass="10618">MVLLTCSNGSISVRRKGNGVSVPSMFGPVSHGRHLSRWFSVVLPKRAMQSSVRRDGVRVSLFTQIQNPSVSMRPPADPCSCTRMLHHLVESAAHHR</sequence>
<name>A0A654U1W0_MYCTX</name>
<protein>
    <submittedName>
        <fullName evidence="1">Uncharacterized protein</fullName>
    </submittedName>
</protein>
<organism evidence="1 4">
    <name type="scientific">Mycobacterium tuberculosis</name>
    <dbReference type="NCBI Taxonomy" id="1773"/>
    <lineage>
        <taxon>Bacteria</taxon>
        <taxon>Bacillati</taxon>
        <taxon>Actinomycetota</taxon>
        <taxon>Actinomycetes</taxon>
        <taxon>Mycobacteriales</taxon>
        <taxon>Mycobacteriaceae</taxon>
        <taxon>Mycobacterium</taxon>
        <taxon>Mycobacterium tuberculosis complex</taxon>
    </lineage>
</organism>
<evidence type="ECO:0000313" key="2">
    <source>
        <dbReference type="EMBL" id="COY70087.1"/>
    </source>
</evidence>
<evidence type="ECO:0000313" key="1">
    <source>
        <dbReference type="EMBL" id="CFR84552.1"/>
    </source>
</evidence>
<proteinExistence type="predicted"/>
<dbReference type="Proteomes" id="UP000046680">
    <property type="component" value="Unassembled WGS sequence"/>
</dbReference>
<evidence type="ECO:0000313" key="3">
    <source>
        <dbReference type="Proteomes" id="UP000039021"/>
    </source>
</evidence>
<dbReference type="AlphaFoldDB" id="A0A654U1W0"/>